<organism evidence="2 3">
    <name type="scientific">Psylliodes chrysocephalus</name>
    <dbReference type="NCBI Taxonomy" id="3402493"/>
    <lineage>
        <taxon>Eukaryota</taxon>
        <taxon>Metazoa</taxon>
        <taxon>Ecdysozoa</taxon>
        <taxon>Arthropoda</taxon>
        <taxon>Hexapoda</taxon>
        <taxon>Insecta</taxon>
        <taxon>Pterygota</taxon>
        <taxon>Neoptera</taxon>
        <taxon>Endopterygota</taxon>
        <taxon>Coleoptera</taxon>
        <taxon>Polyphaga</taxon>
        <taxon>Cucujiformia</taxon>
        <taxon>Chrysomeloidea</taxon>
        <taxon>Chrysomelidae</taxon>
        <taxon>Galerucinae</taxon>
        <taxon>Alticini</taxon>
        <taxon>Psylliodes</taxon>
    </lineage>
</organism>
<feature type="region of interest" description="Disordered" evidence="1">
    <location>
        <begin position="82"/>
        <end position="141"/>
    </location>
</feature>
<proteinExistence type="predicted"/>
<evidence type="ECO:0000313" key="3">
    <source>
        <dbReference type="Proteomes" id="UP001153636"/>
    </source>
</evidence>
<feature type="compositionally biased region" description="Basic residues" evidence="1">
    <location>
        <begin position="118"/>
        <end position="129"/>
    </location>
</feature>
<evidence type="ECO:0000313" key="2">
    <source>
        <dbReference type="EMBL" id="CAH1112978.1"/>
    </source>
</evidence>
<name>A0A9P0D1A0_9CUCU</name>
<evidence type="ECO:0000256" key="1">
    <source>
        <dbReference type="SAM" id="MobiDB-lite"/>
    </source>
</evidence>
<accession>A0A9P0D1A0</accession>
<reference evidence="2" key="1">
    <citation type="submission" date="2022-01" db="EMBL/GenBank/DDBJ databases">
        <authorList>
            <person name="King R."/>
        </authorList>
    </citation>
    <scope>NUCLEOTIDE SEQUENCE</scope>
</reference>
<feature type="compositionally biased region" description="Polar residues" evidence="1">
    <location>
        <begin position="101"/>
        <end position="111"/>
    </location>
</feature>
<keyword evidence="3" id="KW-1185">Reference proteome</keyword>
<sequence>MYSSRSDSESTGKGNATNELQFTVDEIANAPVFLEKSQTTKIKARKDEAIRNVTRKYEAMEGDSNPTIKKIGGALQIGIEDGSTQHRVIDASTRREETESISKPQSSSVKTVESLLPTRKKQQKSTKQMKQKDSQPKSFYG</sequence>
<dbReference type="EMBL" id="OV651819">
    <property type="protein sequence ID" value="CAH1112978.1"/>
    <property type="molecule type" value="Genomic_DNA"/>
</dbReference>
<feature type="compositionally biased region" description="Basic and acidic residues" evidence="1">
    <location>
        <begin position="83"/>
        <end position="100"/>
    </location>
</feature>
<dbReference type="Proteomes" id="UP001153636">
    <property type="component" value="Chromosome 7"/>
</dbReference>
<dbReference type="OrthoDB" id="6772192at2759"/>
<dbReference type="AlphaFoldDB" id="A0A9P0D1A0"/>
<protein>
    <submittedName>
        <fullName evidence="2">Uncharacterized protein</fullName>
    </submittedName>
</protein>
<gene>
    <name evidence="2" type="ORF">PSYICH_LOCUS13646</name>
</gene>